<dbReference type="SUPFAM" id="SSF52096">
    <property type="entry name" value="ClpP/crotonase"/>
    <property type="match status" value="1"/>
</dbReference>
<comment type="catalytic activity">
    <reaction evidence="2">
        <text>a (3E)-enoyl-CoA = a 4-saturated (2E)-enoyl-CoA</text>
        <dbReference type="Rhea" id="RHEA:45228"/>
        <dbReference type="ChEBI" id="CHEBI:58521"/>
        <dbReference type="ChEBI" id="CHEBI:85097"/>
        <dbReference type="EC" id="5.3.3.8"/>
    </reaction>
</comment>
<keyword evidence="4" id="KW-0413">Isomerase</keyword>
<dbReference type="Gene3D" id="3.90.226.10">
    <property type="entry name" value="2-enoyl-CoA Hydratase, Chain A, domain 1"/>
    <property type="match status" value="1"/>
</dbReference>
<dbReference type="EMBL" id="CASHTH010000524">
    <property type="protein sequence ID" value="CAI8003589.1"/>
    <property type="molecule type" value="Genomic_DNA"/>
</dbReference>
<evidence type="ECO:0000256" key="2">
    <source>
        <dbReference type="ARBA" id="ARBA00000765"/>
    </source>
</evidence>
<organism evidence="4 5">
    <name type="scientific">Geodia barretti</name>
    <name type="common">Barrett's horny sponge</name>
    <dbReference type="NCBI Taxonomy" id="519541"/>
    <lineage>
        <taxon>Eukaryota</taxon>
        <taxon>Metazoa</taxon>
        <taxon>Porifera</taxon>
        <taxon>Demospongiae</taxon>
        <taxon>Heteroscleromorpha</taxon>
        <taxon>Tetractinellida</taxon>
        <taxon>Astrophorina</taxon>
        <taxon>Geodiidae</taxon>
        <taxon>Geodia</taxon>
    </lineage>
</organism>
<dbReference type="FunFam" id="3.90.226.10:FF:000049">
    <property type="entry name" value="Enoyl-CoA delta isomerase 3"/>
    <property type="match status" value="1"/>
</dbReference>
<dbReference type="CDD" id="cd06558">
    <property type="entry name" value="crotonase-like"/>
    <property type="match status" value="1"/>
</dbReference>
<dbReference type="GO" id="GO:0004165">
    <property type="term" value="F:delta(3)-delta(2)-enoyl-CoA isomerase activity"/>
    <property type="evidence" value="ECO:0007669"/>
    <property type="project" value="UniProtKB-EC"/>
</dbReference>
<dbReference type="GO" id="GO:0005777">
    <property type="term" value="C:peroxisome"/>
    <property type="evidence" value="ECO:0007669"/>
    <property type="project" value="TreeGrafter"/>
</dbReference>
<dbReference type="AlphaFoldDB" id="A0AA35R5X6"/>
<dbReference type="InterPro" id="IPR029045">
    <property type="entry name" value="ClpP/crotonase-like_dom_sf"/>
</dbReference>
<dbReference type="InterPro" id="IPR001753">
    <property type="entry name" value="Enoyl-CoA_hydra/iso"/>
</dbReference>
<evidence type="ECO:0000313" key="4">
    <source>
        <dbReference type="EMBL" id="CAI8003589.1"/>
    </source>
</evidence>
<dbReference type="GO" id="GO:0006635">
    <property type="term" value="P:fatty acid beta-oxidation"/>
    <property type="evidence" value="ECO:0007669"/>
    <property type="project" value="TreeGrafter"/>
</dbReference>
<sequence length="265" mass="29590">MFRLSLRSRSSLLHRLGFCGLRRASENVPLRRCTVEKVDQCVVVRLVSENKENRVNPEFLDAFHKALDQVESYEDAVSMVTTSEGKHFSLGLELELLAGSSYSEFMKYMSDVQDLFRRLFTFPLVTVAAVNGHIYAAGALLGLCHDHIIMNNSKGFFCLPEVNLRLNFPVGWTEILKARLPQRELKAAVVLGKRYGGMEAERAGIVDELAPPETLREAAIAAAGRLAGPGLDRKTVSALKHDLYRDIVLAMSEPPKYYSHIPIIS</sequence>
<evidence type="ECO:0000256" key="1">
    <source>
        <dbReference type="ARBA" id="ARBA00000452"/>
    </source>
</evidence>
<dbReference type="Proteomes" id="UP001174909">
    <property type="component" value="Unassembled WGS sequence"/>
</dbReference>
<gene>
    <name evidence="4" type="ORF">GBAR_LOCUS3680</name>
</gene>
<dbReference type="PANTHER" id="PTHR11941:SF75">
    <property type="entry name" value="ENOYL-COA HYDRATASE_ISOMERASE FAMILY PROTEIN"/>
    <property type="match status" value="1"/>
</dbReference>
<reference evidence="4" key="1">
    <citation type="submission" date="2023-03" db="EMBL/GenBank/DDBJ databases">
        <authorList>
            <person name="Steffen K."/>
            <person name="Cardenas P."/>
        </authorList>
    </citation>
    <scope>NUCLEOTIDE SEQUENCE</scope>
</reference>
<keyword evidence="5" id="KW-1185">Reference proteome</keyword>
<evidence type="ECO:0000313" key="5">
    <source>
        <dbReference type="Proteomes" id="UP001174909"/>
    </source>
</evidence>
<dbReference type="PANTHER" id="PTHR11941">
    <property type="entry name" value="ENOYL-COA HYDRATASE-RELATED"/>
    <property type="match status" value="1"/>
</dbReference>
<proteinExistence type="predicted"/>
<dbReference type="Pfam" id="PF00378">
    <property type="entry name" value="ECH_1"/>
    <property type="match status" value="1"/>
</dbReference>
<keyword evidence="3" id="KW-0443">Lipid metabolism</keyword>
<comment type="caution">
    <text evidence="4">The sequence shown here is derived from an EMBL/GenBank/DDBJ whole genome shotgun (WGS) entry which is preliminary data.</text>
</comment>
<name>A0AA35R5X6_GEOBA</name>
<accession>A0AA35R5X6</accession>
<comment type="catalytic activity">
    <reaction evidence="1">
        <text>a (3Z)-enoyl-CoA = a 4-saturated (2E)-enoyl-CoA</text>
        <dbReference type="Rhea" id="RHEA:45900"/>
        <dbReference type="ChEBI" id="CHEBI:85097"/>
        <dbReference type="ChEBI" id="CHEBI:85489"/>
        <dbReference type="EC" id="5.3.3.8"/>
    </reaction>
</comment>
<protein>
    <submittedName>
        <fullName evidence="4">Enoyl-CoA delta isomerase 1, peroxisomal</fullName>
    </submittedName>
</protein>
<evidence type="ECO:0000256" key="3">
    <source>
        <dbReference type="ARBA" id="ARBA00023098"/>
    </source>
</evidence>